<evidence type="ECO:0000256" key="3">
    <source>
        <dbReference type="ARBA" id="ARBA00023121"/>
    </source>
</evidence>
<evidence type="ECO:0000313" key="6">
    <source>
        <dbReference type="EMBL" id="GAC68446.1"/>
    </source>
</evidence>
<dbReference type="GO" id="GO:0012505">
    <property type="term" value="C:endomembrane system"/>
    <property type="evidence" value="ECO:0007669"/>
    <property type="project" value="UniProtKB-ARBA"/>
</dbReference>
<dbReference type="eggNOG" id="ENOG5031IP7">
    <property type="taxonomic scope" value="Bacteria"/>
</dbReference>
<dbReference type="InterPro" id="IPR008628">
    <property type="entry name" value="GPP34-like"/>
</dbReference>
<keyword evidence="2" id="KW-0333">Golgi apparatus</keyword>
<evidence type="ECO:0000256" key="2">
    <source>
        <dbReference type="ARBA" id="ARBA00023034"/>
    </source>
</evidence>
<accession>M0QJK1</accession>
<comment type="caution">
    <text evidence="6">The sequence shown here is derived from an EMBL/GenBank/DDBJ whole genome shotgun (WGS) entry which is preliminary data.</text>
</comment>
<dbReference type="Pfam" id="PF05719">
    <property type="entry name" value="GPP34"/>
    <property type="match status" value="1"/>
</dbReference>
<dbReference type="EMBL" id="BANX01000015">
    <property type="protein sequence ID" value="GAC68446.1"/>
    <property type="molecule type" value="Genomic_DNA"/>
</dbReference>
<evidence type="ECO:0000256" key="1">
    <source>
        <dbReference type="ARBA" id="ARBA00004255"/>
    </source>
</evidence>
<gene>
    <name evidence="6" type="ORF">GS4_15_00960</name>
</gene>
<comment type="subcellular location">
    <subcellularLocation>
        <location evidence="1">Golgi apparatus membrane</location>
        <topology evidence="1">Peripheral membrane protein</topology>
        <orientation evidence="1">Cytoplasmic side</orientation>
    </subcellularLocation>
</comment>
<dbReference type="GO" id="GO:0005737">
    <property type="term" value="C:cytoplasm"/>
    <property type="evidence" value="ECO:0007669"/>
    <property type="project" value="UniProtKB-ARBA"/>
</dbReference>
<name>M0QJK1_9ACTN</name>
<sequence length="272" mass="28741">MRDDICHARAMTAAARFGDTLHYRPRGSTDHHGHMTARRADETSDPEPLIVEDVLLMLLDDASGTIAGEGTLMYPLGGAVLVELGLRGAVEIDPGRGLTGARISAVADAEPSDPILATAYRTIADRPRGIQTLLITVGSDLRAKVLDRLVDRGLIRRERRRMLGIIPSTRHLPADAAYESALQQRLRAVLEDGATPDPRTAAVAALLSSSGVLSHLDPTIRWSGDVHRRGKALEKGDWGAEAVNEAMVRTAAGIAAAAIAVSVTAAGTVSGS</sequence>
<dbReference type="InterPro" id="IPR038261">
    <property type="entry name" value="GPP34-like_sf"/>
</dbReference>
<keyword evidence="3" id="KW-0446">Lipid-binding</keyword>
<protein>
    <recommendedName>
        <fullName evidence="8">GPP34 family phosphoprotein</fullName>
    </recommendedName>
</protein>
<dbReference type="GO" id="GO:0070273">
    <property type="term" value="F:phosphatidylinositol-4-phosphate binding"/>
    <property type="evidence" value="ECO:0007669"/>
    <property type="project" value="InterPro"/>
</dbReference>
<dbReference type="STRING" id="1223545.GS4_15_00960"/>
<evidence type="ECO:0000256" key="5">
    <source>
        <dbReference type="SAM" id="MobiDB-lite"/>
    </source>
</evidence>
<proteinExistence type="predicted"/>
<feature type="region of interest" description="Disordered" evidence="5">
    <location>
        <begin position="22"/>
        <end position="44"/>
    </location>
</feature>
<dbReference type="Gene3D" id="1.10.3630.10">
    <property type="entry name" value="yeast vps74-n-term truncation variant domain like"/>
    <property type="match status" value="1"/>
</dbReference>
<reference evidence="6 7" key="1">
    <citation type="submission" date="2013-01" db="EMBL/GenBank/DDBJ databases">
        <title>Whole genome shotgun sequence of Gordonia soli NBRC 108243.</title>
        <authorList>
            <person name="Isaki-Nakamura S."/>
            <person name="Hosoyama A."/>
            <person name="Tsuchikane K."/>
            <person name="Ando Y."/>
            <person name="Baba S."/>
            <person name="Ohji S."/>
            <person name="Hamada M."/>
            <person name="Tamura T."/>
            <person name="Yamazoe A."/>
            <person name="Yamazaki S."/>
            <person name="Fujita N."/>
        </authorList>
    </citation>
    <scope>NUCLEOTIDE SEQUENCE [LARGE SCALE GENOMIC DNA]</scope>
    <source>
        <strain evidence="6 7">NBRC 108243</strain>
    </source>
</reference>
<organism evidence="6 7">
    <name type="scientific">Gordonia soli NBRC 108243</name>
    <dbReference type="NCBI Taxonomy" id="1223545"/>
    <lineage>
        <taxon>Bacteria</taxon>
        <taxon>Bacillati</taxon>
        <taxon>Actinomycetota</taxon>
        <taxon>Actinomycetes</taxon>
        <taxon>Mycobacteriales</taxon>
        <taxon>Gordoniaceae</taxon>
        <taxon>Gordonia</taxon>
    </lineage>
</organism>
<feature type="compositionally biased region" description="Basic and acidic residues" evidence="5">
    <location>
        <begin position="22"/>
        <end position="42"/>
    </location>
</feature>
<evidence type="ECO:0000313" key="7">
    <source>
        <dbReference type="Proteomes" id="UP000011666"/>
    </source>
</evidence>
<keyword evidence="4" id="KW-0472">Membrane</keyword>
<dbReference type="Proteomes" id="UP000011666">
    <property type="component" value="Unassembled WGS sequence"/>
</dbReference>
<keyword evidence="7" id="KW-1185">Reference proteome</keyword>
<evidence type="ECO:0008006" key="8">
    <source>
        <dbReference type="Google" id="ProtNLM"/>
    </source>
</evidence>
<evidence type="ECO:0000256" key="4">
    <source>
        <dbReference type="ARBA" id="ARBA00023136"/>
    </source>
</evidence>
<dbReference type="AlphaFoldDB" id="M0QJK1"/>